<organism evidence="2">
    <name type="scientific">human gut metagenome</name>
    <dbReference type="NCBI Taxonomy" id="408170"/>
    <lineage>
        <taxon>unclassified sequences</taxon>
        <taxon>metagenomes</taxon>
        <taxon>organismal metagenomes</taxon>
    </lineage>
</organism>
<protein>
    <submittedName>
        <fullName evidence="2">Uncharacterized protein</fullName>
    </submittedName>
</protein>
<evidence type="ECO:0000313" key="2">
    <source>
        <dbReference type="EMBL" id="EKC77561.1"/>
    </source>
</evidence>
<name>K1V1A5_9ZZZZ</name>
<accession>K1V1A5</accession>
<reference evidence="2" key="1">
    <citation type="journal article" date="2013" name="Environ. Microbiol.">
        <title>Microbiota from the distal guts of lean and obese adolescents exhibit partial functional redundancy besides clear differences in community structure.</title>
        <authorList>
            <person name="Ferrer M."/>
            <person name="Ruiz A."/>
            <person name="Lanza F."/>
            <person name="Haange S.B."/>
            <person name="Oberbach A."/>
            <person name="Till H."/>
            <person name="Bargiela R."/>
            <person name="Campoy C."/>
            <person name="Segura M.T."/>
            <person name="Richter M."/>
            <person name="von Bergen M."/>
            <person name="Seifert J."/>
            <person name="Suarez A."/>
        </authorList>
    </citation>
    <scope>NUCLEOTIDE SEQUENCE</scope>
</reference>
<gene>
    <name evidence="2" type="ORF">LEA_04117</name>
</gene>
<proteinExistence type="predicted"/>
<dbReference type="EMBL" id="AJWY01002717">
    <property type="protein sequence ID" value="EKC77561.1"/>
    <property type="molecule type" value="Genomic_DNA"/>
</dbReference>
<feature type="region of interest" description="Disordered" evidence="1">
    <location>
        <begin position="1"/>
        <end position="51"/>
    </location>
</feature>
<evidence type="ECO:0000256" key="1">
    <source>
        <dbReference type="SAM" id="MobiDB-lite"/>
    </source>
</evidence>
<dbReference type="AlphaFoldDB" id="K1V1A5"/>
<sequence length="51" mass="5618">MDMELNLDGKGQPQPEQAIAKSARPSVLDRLKASPVHGAPEKPHKKEMEAR</sequence>
<feature type="compositionally biased region" description="Basic and acidic residues" evidence="1">
    <location>
        <begin position="39"/>
        <end position="51"/>
    </location>
</feature>
<comment type="caution">
    <text evidence="2">The sequence shown here is derived from an EMBL/GenBank/DDBJ whole genome shotgun (WGS) entry which is preliminary data.</text>
</comment>